<sequence>MDAINRAQKDQDGRIDVVAVGLASAAGADSITTLDMATTIDVGDDAELISWGLGDTDGIALNSLNDLDITEKVILNASGALAGTGATMKIKDDELLAKVRVGKNAVLVSEGDIQIASRGQGEVVGTVEADSSGAISVSVTNANVNITPVNTVLIDQGADLTTYGDMNISAGTDTDFNRDDYKIHSLIDSFSDSVIPIDDAGASATLSQTNNITIASGSHVKTARQMNLHAERFGFADMDAQTKTVNWASALGGTAELGGDVTIGTTGTVSNAGTRNGYSP</sequence>
<proteinExistence type="predicted"/>
<reference evidence="1 2" key="2">
    <citation type="submission" date="2015-01" db="EMBL/GenBank/DDBJ databases">
        <authorList>
            <consortium name="NBRP consortium"/>
            <person name="Sawabe T."/>
            <person name="Meirelles P."/>
            <person name="Feng G."/>
            <person name="Sayaka M."/>
            <person name="Hattori M."/>
            <person name="Ohkuma M."/>
        </authorList>
    </citation>
    <scope>NUCLEOTIDE SEQUENCE [LARGE SCALE GENOMIC DNA]</scope>
    <source>
        <strain evidence="2">JCM 19231</strain>
    </source>
</reference>
<gene>
    <name evidence="1" type="ORF">JCM19231_1577</name>
</gene>
<name>A0A0B8NXL9_9VIBR</name>
<comment type="caution">
    <text evidence="1">The sequence shown here is derived from an EMBL/GenBank/DDBJ whole genome shotgun (WGS) entry which is preliminary data.</text>
</comment>
<accession>A0A0B8NXL9</accession>
<reference evidence="1 2" key="1">
    <citation type="submission" date="2015-01" db="EMBL/GenBank/DDBJ databases">
        <title>Vibrio sp. C1 JCM 19231 whole genome shotgun sequence.</title>
        <authorList>
            <person name="Sawabe T."/>
            <person name="Meirelles P."/>
            <person name="Feng G."/>
            <person name="Sayaka M."/>
            <person name="Hattori M."/>
            <person name="Ohkuma M."/>
        </authorList>
    </citation>
    <scope>NUCLEOTIDE SEQUENCE [LARGE SCALE GENOMIC DNA]</scope>
    <source>
        <strain evidence="2">JCM 19231</strain>
    </source>
</reference>
<keyword evidence="2" id="KW-1185">Reference proteome</keyword>
<protein>
    <submittedName>
        <fullName evidence="1">Hemolysin-type calcium-binding region</fullName>
    </submittedName>
</protein>
<dbReference type="Proteomes" id="UP000031671">
    <property type="component" value="Unassembled WGS sequence"/>
</dbReference>
<organism evidence="1 2">
    <name type="scientific">Vibrio ishigakensis</name>
    <dbReference type="NCBI Taxonomy" id="1481914"/>
    <lineage>
        <taxon>Bacteria</taxon>
        <taxon>Pseudomonadati</taxon>
        <taxon>Pseudomonadota</taxon>
        <taxon>Gammaproteobacteria</taxon>
        <taxon>Vibrionales</taxon>
        <taxon>Vibrionaceae</taxon>
        <taxon>Vibrio</taxon>
    </lineage>
</organism>
<dbReference type="EMBL" id="BBRZ01000138">
    <property type="protein sequence ID" value="GAM59295.1"/>
    <property type="molecule type" value="Genomic_DNA"/>
</dbReference>
<dbReference type="AlphaFoldDB" id="A0A0B8NXL9"/>
<evidence type="ECO:0000313" key="1">
    <source>
        <dbReference type="EMBL" id="GAM59295.1"/>
    </source>
</evidence>
<evidence type="ECO:0000313" key="2">
    <source>
        <dbReference type="Proteomes" id="UP000031671"/>
    </source>
</evidence>